<dbReference type="RefSeq" id="XP_008621403.1">
    <property type="nucleotide sequence ID" value="XM_008623181.1"/>
</dbReference>
<evidence type="ECO:0000313" key="2">
    <source>
        <dbReference type="EMBL" id="EQC25164.1"/>
    </source>
</evidence>
<dbReference type="OrthoDB" id="156765at2759"/>
<gene>
    <name evidence="2" type="ORF">SDRG_16955</name>
</gene>
<dbReference type="GeneID" id="19957682"/>
<organism evidence="2 3">
    <name type="scientific">Saprolegnia diclina (strain VS20)</name>
    <dbReference type="NCBI Taxonomy" id="1156394"/>
    <lineage>
        <taxon>Eukaryota</taxon>
        <taxon>Sar</taxon>
        <taxon>Stramenopiles</taxon>
        <taxon>Oomycota</taxon>
        <taxon>Saprolegniomycetes</taxon>
        <taxon>Saprolegniales</taxon>
        <taxon>Saprolegniaceae</taxon>
        <taxon>Saprolegnia</taxon>
    </lineage>
</organism>
<keyword evidence="3" id="KW-1185">Reference proteome</keyword>
<feature type="transmembrane region" description="Helical" evidence="1">
    <location>
        <begin position="542"/>
        <end position="564"/>
    </location>
</feature>
<dbReference type="VEuPathDB" id="FungiDB:SDRG_16955"/>
<sequence>MVTTSGDAPSANEVLTLPAEASGQRHSVQLDDVLPETRKSEAKDVNGATLKSATLVKGATTDDRLNPIAIAVFALWVLVTINSLVDPLKTIYGYFIYLDSNNQNVVWQLTVANNFNNVSSRVCPMSGPFLDCYFELPVYGTGSLAGATCRSYYPTDKGPTQHISNFFGNCTFPNGHRVDLPDGRTTVTTQWSVQTSSADRNCLTPLGEGDSFPCDEYVTTNGRVINYRVSQTETKKWCKEFGGFYILNLTSGVQEVLVANVSDKSSAFTSIPMTYTQPVFSLEPLLGCAAEIHIGGTATHISTSAWYGDTSAPWSARTTRTAYANVVTRGASSVFVTTTHYSEGDLTQIRPSYKDSYRLGIIGVITYYRASSVYYPILLVYLRQRQPLFRWLRRRNFGLVLHKRERHNLFILLLLTLEAFASTEDVVMYCQQVIYAGSSLTQLALKYMSITRIIWPCAFLLLLASRLVEVFLGPKRAFAMSEDLFLLGAPVVWIYIPIYVTNQGMSLFQGYRWTGAIVSHYANSILNVYGTQINCLTLYFKLFGYFTILSSAATFLVDVVWHAVTHSSNSILVSLMSLRLAKEPVDPKAVTSNLHKVLMESTHRMAPEIALQMTRAKVPPLMLCESLNLASEGFVCLAYGGVHVVAVSEWGFARPLENPLGHVAVIHDGHRVAFDENVTMESLVKLSSRPAWLGIPDLY</sequence>
<reference evidence="2 3" key="1">
    <citation type="submission" date="2012-04" db="EMBL/GenBank/DDBJ databases">
        <title>The Genome Sequence of Saprolegnia declina VS20.</title>
        <authorList>
            <consortium name="The Broad Institute Genome Sequencing Platform"/>
            <person name="Russ C."/>
            <person name="Nusbaum C."/>
            <person name="Tyler B."/>
            <person name="van West P."/>
            <person name="Dieguez-Uribeondo J."/>
            <person name="de Bruijn I."/>
            <person name="Tripathy S."/>
            <person name="Jiang R."/>
            <person name="Young S.K."/>
            <person name="Zeng Q."/>
            <person name="Gargeya S."/>
            <person name="Fitzgerald M."/>
            <person name="Haas B."/>
            <person name="Abouelleil A."/>
            <person name="Alvarado L."/>
            <person name="Arachchi H.M."/>
            <person name="Berlin A."/>
            <person name="Chapman S.B."/>
            <person name="Goldberg J."/>
            <person name="Griggs A."/>
            <person name="Gujja S."/>
            <person name="Hansen M."/>
            <person name="Howarth C."/>
            <person name="Imamovic A."/>
            <person name="Larimer J."/>
            <person name="McCowen C."/>
            <person name="Montmayeur A."/>
            <person name="Murphy C."/>
            <person name="Neiman D."/>
            <person name="Pearson M."/>
            <person name="Priest M."/>
            <person name="Roberts A."/>
            <person name="Saif S."/>
            <person name="Shea T."/>
            <person name="Sisk P."/>
            <person name="Sykes S."/>
            <person name="Wortman J."/>
            <person name="Nusbaum C."/>
            <person name="Birren B."/>
        </authorList>
    </citation>
    <scope>NUCLEOTIDE SEQUENCE [LARGE SCALE GENOMIC DNA]</scope>
    <source>
        <strain evidence="2 3">VS20</strain>
    </source>
</reference>
<keyword evidence="1" id="KW-0472">Membrane</keyword>
<proteinExistence type="predicted"/>
<dbReference type="InParanoid" id="T0PIG5"/>
<feature type="transmembrane region" description="Helical" evidence="1">
    <location>
        <begin position="65"/>
        <end position="85"/>
    </location>
</feature>
<name>T0PIG5_SAPDV</name>
<feature type="transmembrane region" description="Helical" evidence="1">
    <location>
        <begin position="484"/>
        <end position="501"/>
    </location>
</feature>
<dbReference type="Proteomes" id="UP000030762">
    <property type="component" value="Unassembled WGS sequence"/>
</dbReference>
<feature type="transmembrane region" description="Helical" evidence="1">
    <location>
        <begin position="453"/>
        <end position="472"/>
    </location>
</feature>
<keyword evidence="1" id="KW-0812">Transmembrane</keyword>
<keyword evidence="1" id="KW-1133">Transmembrane helix</keyword>
<evidence type="ECO:0000313" key="3">
    <source>
        <dbReference type="Proteomes" id="UP000030762"/>
    </source>
</evidence>
<evidence type="ECO:0000256" key="1">
    <source>
        <dbReference type="SAM" id="Phobius"/>
    </source>
</evidence>
<dbReference type="AlphaFoldDB" id="T0PIG5"/>
<protein>
    <submittedName>
        <fullName evidence="2">Uncharacterized protein</fullName>
    </submittedName>
</protein>
<accession>T0PIG5</accession>
<feature type="transmembrane region" description="Helical" evidence="1">
    <location>
        <begin position="359"/>
        <end position="382"/>
    </location>
</feature>
<feature type="transmembrane region" description="Helical" evidence="1">
    <location>
        <begin position="513"/>
        <end position="530"/>
    </location>
</feature>
<dbReference type="EMBL" id="JH767298">
    <property type="protein sequence ID" value="EQC25164.1"/>
    <property type="molecule type" value="Genomic_DNA"/>
</dbReference>